<evidence type="ECO:0000313" key="6">
    <source>
        <dbReference type="Proteomes" id="UP000641588"/>
    </source>
</evidence>
<dbReference type="InterPro" id="IPR014710">
    <property type="entry name" value="RmlC-like_jellyroll"/>
</dbReference>
<dbReference type="PANTHER" id="PTHR43280">
    <property type="entry name" value="ARAC-FAMILY TRANSCRIPTIONAL REGULATOR"/>
    <property type="match status" value="1"/>
</dbReference>
<gene>
    <name evidence="5" type="ORF">GC093_24450</name>
</gene>
<dbReference type="Pfam" id="PF02311">
    <property type="entry name" value="AraC_binding"/>
    <property type="match status" value="1"/>
</dbReference>
<dbReference type="Proteomes" id="UP000641588">
    <property type="component" value="Unassembled WGS sequence"/>
</dbReference>
<dbReference type="PROSITE" id="PS01124">
    <property type="entry name" value="HTH_ARAC_FAMILY_2"/>
    <property type="match status" value="1"/>
</dbReference>
<dbReference type="GO" id="GO:0043565">
    <property type="term" value="F:sequence-specific DNA binding"/>
    <property type="evidence" value="ECO:0007669"/>
    <property type="project" value="InterPro"/>
</dbReference>
<reference evidence="5" key="1">
    <citation type="submission" date="2019-10" db="EMBL/GenBank/DDBJ databases">
        <title>Description of Paenibacillus glebae sp. nov.</title>
        <authorList>
            <person name="Carlier A."/>
            <person name="Qi S."/>
        </authorList>
    </citation>
    <scope>NUCLEOTIDE SEQUENCE</scope>
    <source>
        <strain evidence="5">LMG 31456</strain>
    </source>
</reference>
<dbReference type="InterPro" id="IPR009057">
    <property type="entry name" value="Homeodomain-like_sf"/>
</dbReference>
<dbReference type="Gene3D" id="2.60.120.10">
    <property type="entry name" value="Jelly Rolls"/>
    <property type="match status" value="1"/>
</dbReference>
<dbReference type="GO" id="GO:0003700">
    <property type="term" value="F:DNA-binding transcription factor activity"/>
    <property type="evidence" value="ECO:0007669"/>
    <property type="project" value="InterPro"/>
</dbReference>
<dbReference type="SMART" id="SM00342">
    <property type="entry name" value="HTH_ARAC"/>
    <property type="match status" value="1"/>
</dbReference>
<evidence type="ECO:0000256" key="2">
    <source>
        <dbReference type="ARBA" id="ARBA00023125"/>
    </source>
</evidence>
<dbReference type="Gene3D" id="1.10.10.60">
    <property type="entry name" value="Homeodomain-like"/>
    <property type="match status" value="2"/>
</dbReference>
<comment type="caution">
    <text evidence="5">The sequence shown here is derived from an EMBL/GenBank/DDBJ whole genome shotgun (WGS) entry which is preliminary data.</text>
</comment>
<dbReference type="Pfam" id="PF12833">
    <property type="entry name" value="HTH_18"/>
    <property type="match status" value="1"/>
</dbReference>
<dbReference type="InterPro" id="IPR003313">
    <property type="entry name" value="AraC-bd"/>
</dbReference>
<keyword evidence="1" id="KW-0805">Transcription regulation</keyword>
<dbReference type="RefSeq" id="WP_171654576.1">
    <property type="nucleotide sequence ID" value="NZ_WHOD01000097.1"/>
</dbReference>
<name>A0A972GT25_9BACL</name>
<dbReference type="AlphaFoldDB" id="A0A972GT25"/>
<dbReference type="InterPro" id="IPR018062">
    <property type="entry name" value="HTH_AraC-typ_CS"/>
</dbReference>
<evidence type="ECO:0000259" key="4">
    <source>
        <dbReference type="PROSITE" id="PS01124"/>
    </source>
</evidence>
<sequence length="274" mass="31362">MGKQTTDLPAEGILLYEFKHTDGDIIKEHDHHFYQVLYALEGEGKITLDGKVSAYTQDNVAVIAPNSKHSIMSNTKLTVLVLAFDGNSLDTSIQEALLQVFFNKSKLHRPNPFSVSELRQLFRKMLFEQASGNILSILVTRIMLSELLVVLVRSQQLQQSSDANGLRAERIRHYIDTHYFEILNCNDISAKQGISTRYLNNIFKKQFEMTPMQYLTDIRIKMAKTMLVESEKDIVSICFELGFESVSTFYRAFKDSLNMPPNKYRTIHKAQDAP</sequence>
<keyword evidence="3" id="KW-0804">Transcription</keyword>
<proteinExistence type="predicted"/>
<keyword evidence="2" id="KW-0238">DNA-binding</keyword>
<dbReference type="EMBL" id="WHOD01000097">
    <property type="protein sequence ID" value="NOU96341.1"/>
    <property type="molecule type" value="Genomic_DNA"/>
</dbReference>
<evidence type="ECO:0000256" key="3">
    <source>
        <dbReference type="ARBA" id="ARBA00023163"/>
    </source>
</evidence>
<dbReference type="SUPFAM" id="SSF51215">
    <property type="entry name" value="Regulatory protein AraC"/>
    <property type="match status" value="1"/>
</dbReference>
<protein>
    <submittedName>
        <fullName evidence="5">Helix-turn-helix domain-containing protein</fullName>
    </submittedName>
</protein>
<keyword evidence="6" id="KW-1185">Reference proteome</keyword>
<organism evidence="5 6">
    <name type="scientific">Paenibacillus foliorum</name>
    <dbReference type="NCBI Taxonomy" id="2654974"/>
    <lineage>
        <taxon>Bacteria</taxon>
        <taxon>Bacillati</taxon>
        <taxon>Bacillota</taxon>
        <taxon>Bacilli</taxon>
        <taxon>Bacillales</taxon>
        <taxon>Paenibacillaceae</taxon>
        <taxon>Paenibacillus</taxon>
    </lineage>
</organism>
<accession>A0A972GT25</accession>
<dbReference type="SUPFAM" id="SSF46689">
    <property type="entry name" value="Homeodomain-like"/>
    <property type="match status" value="2"/>
</dbReference>
<feature type="domain" description="HTH araC/xylS-type" evidence="4">
    <location>
        <begin position="169"/>
        <end position="267"/>
    </location>
</feature>
<dbReference type="InterPro" id="IPR018060">
    <property type="entry name" value="HTH_AraC"/>
</dbReference>
<dbReference type="InterPro" id="IPR037923">
    <property type="entry name" value="HTH-like"/>
</dbReference>
<evidence type="ECO:0000313" key="5">
    <source>
        <dbReference type="EMBL" id="NOU96341.1"/>
    </source>
</evidence>
<dbReference type="PANTHER" id="PTHR43280:SF2">
    <property type="entry name" value="HTH-TYPE TRANSCRIPTIONAL REGULATOR EXSA"/>
    <property type="match status" value="1"/>
</dbReference>
<dbReference type="PROSITE" id="PS00041">
    <property type="entry name" value="HTH_ARAC_FAMILY_1"/>
    <property type="match status" value="1"/>
</dbReference>
<evidence type="ECO:0000256" key="1">
    <source>
        <dbReference type="ARBA" id="ARBA00023015"/>
    </source>
</evidence>